<feature type="region of interest" description="Disordered" evidence="1">
    <location>
        <begin position="1"/>
        <end position="53"/>
    </location>
</feature>
<evidence type="ECO:0000313" key="3">
    <source>
        <dbReference type="Proteomes" id="UP001218629"/>
    </source>
</evidence>
<evidence type="ECO:0000256" key="1">
    <source>
        <dbReference type="SAM" id="MobiDB-lite"/>
    </source>
</evidence>
<proteinExistence type="predicted"/>
<accession>A0ABY8A0Q9</accession>
<dbReference type="EMBL" id="CP095749">
    <property type="protein sequence ID" value="WEB38358.1"/>
    <property type="molecule type" value="Genomic_DNA"/>
</dbReference>
<evidence type="ECO:0008006" key="4">
    <source>
        <dbReference type="Google" id="ProtNLM"/>
    </source>
</evidence>
<dbReference type="Proteomes" id="UP001218629">
    <property type="component" value="Chromosome"/>
</dbReference>
<dbReference type="RefSeq" id="WP_275306053.1">
    <property type="nucleotide sequence ID" value="NZ_CP095749.1"/>
</dbReference>
<gene>
    <name evidence="2" type="ORF">MOV08_02915</name>
</gene>
<feature type="compositionally biased region" description="Basic and acidic residues" evidence="1">
    <location>
        <begin position="38"/>
        <end position="47"/>
    </location>
</feature>
<organism evidence="2 3">
    <name type="scientific">Streptomyces yunnanensis</name>
    <dbReference type="NCBI Taxonomy" id="156453"/>
    <lineage>
        <taxon>Bacteria</taxon>
        <taxon>Bacillati</taxon>
        <taxon>Actinomycetota</taxon>
        <taxon>Actinomycetes</taxon>
        <taxon>Kitasatosporales</taxon>
        <taxon>Streptomycetaceae</taxon>
        <taxon>Streptomyces</taxon>
    </lineage>
</organism>
<protein>
    <recommendedName>
        <fullName evidence="4">Luciferase-like monooxygenase</fullName>
    </recommendedName>
</protein>
<dbReference type="SUPFAM" id="SSF51679">
    <property type="entry name" value="Bacterial luciferase-like"/>
    <property type="match status" value="1"/>
</dbReference>
<reference evidence="2 3" key="1">
    <citation type="submission" date="2022-03" db="EMBL/GenBank/DDBJ databases">
        <title>Streptomyces yunnanensis P86,complete genome.</title>
        <authorList>
            <person name="Chen S."/>
            <person name="Zhang Q."/>
        </authorList>
    </citation>
    <scope>NUCLEOTIDE SEQUENCE [LARGE SCALE GENOMIC DNA]</scope>
    <source>
        <strain evidence="2 3">P86</strain>
    </source>
</reference>
<evidence type="ECO:0000313" key="2">
    <source>
        <dbReference type="EMBL" id="WEB38358.1"/>
    </source>
</evidence>
<dbReference type="InterPro" id="IPR036661">
    <property type="entry name" value="Luciferase-like_sf"/>
</dbReference>
<name>A0ABY8A0Q9_9ACTN</name>
<keyword evidence="3" id="KW-1185">Reference proteome</keyword>
<sequence>MAGRQRLRAADTPSLEPAAGIRPLADRYRDTATAAGHESGEHPDNGRKLAGIGPEHIRDSKGAIVGSPATVPAPILRLVRDFGGVDQIPWQVGIGAMPLAQARRSIDLFRDAVVPLRWEKVAALRAGVRRQAAVSD</sequence>
<dbReference type="Gene3D" id="3.20.20.30">
    <property type="entry name" value="Luciferase-like domain"/>
    <property type="match status" value="1"/>
</dbReference>